<keyword evidence="3" id="KW-0863">Zinc-finger</keyword>
<evidence type="ECO:0000256" key="1">
    <source>
        <dbReference type="ARBA" id="ARBA00004123"/>
    </source>
</evidence>
<evidence type="ECO:0000256" key="6">
    <source>
        <dbReference type="SAM" id="MobiDB-lite"/>
    </source>
</evidence>
<dbReference type="InterPro" id="IPR012337">
    <property type="entry name" value="RNaseH-like_sf"/>
</dbReference>
<evidence type="ECO:0000313" key="8">
    <source>
        <dbReference type="Proteomes" id="UP000012065"/>
    </source>
</evidence>
<dbReference type="SUPFAM" id="SSF53098">
    <property type="entry name" value="Ribonuclease H-like"/>
    <property type="match status" value="1"/>
</dbReference>
<evidence type="ECO:0000313" key="7">
    <source>
        <dbReference type="EMBL" id="CCO37739.1"/>
    </source>
</evidence>
<evidence type="ECO:0000256" key="5">
    <source>
        <dbReference type="ARBA" id="ARBA00023242"/>
    </source>
</evidence>
<dbReference type="EMBL" id="CAOJ01017543">
    <property type="protein sequence ID" value="CCO37739.1"/>
    <property type="molecule type" value="Genomic_DNA"/>
</dbReference>
<evidence type="ECO:0000256" key="4">
    <source>
        <dbReference type="ARBA" id="ARBA00022833"/>
    </source>
</evidence>
<evidence type="ECO:0000256" key="3">
    <source>
        <dbReference type="ARBA" id="ARBA00022771"/>
    </source>
</evidence>
<evidence type="ECO:0000256" key="2">
    <source>
        <dbReference type="ARBA" id="ARBA00022723"/>
    </source>
</evidence>
<dbReference type="PANTHER" id="PTHR46481">
    <property type="entry name" value="ZINC FINGER BED DOMAIN-CONTAINING PROTEIN 4"/>
    <property type="match status" value="1"/>
</dbReference>
<keyword evidence="4" id="KW-0862">Zinc</keyword>
<sequence length="276" mass="30121">MICLERKHTGEYLAQKTAECIWRYGLGNKLCTICMDNASNNNTFARRLPALVPGFSGPQSRVRCAAHVLNLVVKSFTSYFMSPAQRKRKSAAVKAKVTRKQRRIGKNVAEKAPEELDGTAVNGENDLPPNGDAESESESDAPDSVPGDSIDIGKAVHDEYVIKSNMDSALHYARTQLGIEIPEAVHIAAQGIITLASKLAKKVHESPQLKHELNAFLHAGWLLVGTPIMTVCRALSICEYALKWLLRTQPTVLVIASALPNTNALRKPDLLGSAQE</sequence>
<name>M5CEP3_THACB</name>
<comment type="subcellular location">
    <subcellularLocation>
        <location evidence="1">Nucleus</location>
    </subcellularLocation>
</comment>
<accession>M5CEP3</accession>
<dbReference type="HOGENOM" id="CLU_1008956_0_0_1"/>
<comment type="caution">
    <text evidence="7">The sequence shown here is derived from an EMBL/GenBank/DDBJ whole genome shotgun (WGS) entry which is preliminary data.</text>
</comment>
<feature type="compositionally biased region" description="Basic residues" evidence="6">
    <location>
        <begin position="91"/>
        <end position="105"/>
    </location>
</feature>
<feature type="region of interest" description="Disordered" evidence="6">
    <location>
        <begin position="91"/>
        <end position="149"/>
    </location>
</feature>
<keyword evidence="2" id="KW-0479">Metal-binding</keyword>
<keyword evidence="5" id="KW-0539">Nucleus</keyword>
<dbReference type="PANTHER" id="PTHR46481:SF10">
    <property type="entry name" value="ZINC FINGER BED DOMAIN-CONTAINING PROTEIN 39"/>
    <property type="match status" value="1"/>
</dbReference>
<dbReference type="AlphaFoldDB" id="M5CEP3"/>
<protein>
    <recommendedName>
        <fullName evidence="9">AC transposase</fullName>
    </recommendedName>
</protein>
<dbReference type="GO" id="GO:0008270">
    <property type="term" value="F:zinc ion binding"/>
    <property type="evidence" value="ECO:0007669"/>
    <property type="project" value="UniProtKB-KW"/>
</dbReference>
<organism evidence="7 8">
    <name type="scientific">Thanatephorus cucumeris (strain AG1-IB / isolate 7/3/14)</name>
    <name type="common">Lettuce bottom rot fungus</name>
    <name type="synonym">Rhizoctonia solani</name>
    <dbReference type="NCBI Taxonomy" id="1108050"/>
    <lineage>
        <taxon>Eukaryota</taxon>
        <taxon>Fungi</taxon>
        <taxon>Dikarya</taxon>
        <taxon>Basidiomycota</taxon>
        <taxon>Agaricomycotina</taxon>
        <taxon>Agaricomycetes</taxon>
        <taxon>Cantharellales</taxon>
        <taxon>Ceratobasidiaceae</taxon>
        <taxon>Rhizoctonia</taxon>
        <taxon>Rhizoctonia solani AG-1</taxon>
    </lineage>
</organism>
<dbReference type="InterPro" id="IPR052035">
    <property type="entry name" value="ZnF_BED_domain_contain"/>
</dbReference>
<dbReference type="GO" id="GO:0005634">
    <property type="term" value="C:nucleus"/>
    <property type="evidence" value="ECO:0007669"/>
    <property type="project" value="UniProtKB-SubCell"/>
</dbReference>
<evidence type="ECO:0008006" key="9">
    <source>
        <dbReference type="Google" id="ProtNLM"/>
    </source>
</evidence>
<proteinExistence type="predicted"/>
<gene>
    <name evidence="7" type="ORF">BN14_11898</name>
</gene>
<reference evidence="7 8" key="1">
    <citation type="journal article" date="2013" name="J. Biotechnol.">
        <title>Establishment and interpretation of the genome sequence of the phytopathogenic fungus Rhizoctonia solani AG1-IB isolate 7/3/14.</title>
        <authorList>
            <person name="Wibberg D.W."/>
            <person name="Jelonek L.J."/>
            <person name="Rupp O.R."/>
            <person name="Hennig M.H."/>
            <person name="Eikmeyer F.E."/>
            <person name="Goesmann A.G."/>
            <person name="Hartmann A.H."/>
            <person name="Borriss R.B."/>
            <person name="Grosch R.G."/>
            <person name="Puehler A.P."/>
            <person name="Schlueter A.S."/>
        </authorList>
    </citation>
    <scope>NUCLEOTIDE SEQUENCE [LARGE SCALE GENOMIC DNA]</scope>
    <source>
        <strain evidence="8">AG1-IB / isolate 7/3/14</strain>
    </source>
</reference>
<dbReference type="Proteomes" id="UP000012065">
    <property type="component" value="Unassembled WGS sequence"/>
</dbReference>